<evidence type="ECO:0000313" key="2">
    <source>
        <dbReference type="Proteomes" id="UP000000256"/>
    </source>
</evidence>
<dbReference type="EMBL" id="CP000679">
    <property type="protein sequence ID" value="ABP65684.1"/>
    <property type="molecule type" value="Genomic_DNA"/>
</dbReference>
<proteinExistence type="predicted"/>
<keyword evidence="2" id="KW-1185">Reference proteome</keyword>
<sequence length="237" mass="28427">MLIKDTFRGVGEILNFSSFLNTVIQKNKWIYTKEFLEKNRIPVPTEQQLKNFDIANAFYKEFLYIVYSPDIISMLNSMKIWAANNNFDMFTDLTLDMIPIIWLGEGYYGIVEKNKERIIMPCALYQYFDDLYKNFPVSNFSVLDICEAYKRLFESEENVAMNIVYAKTIEDLKREFSKNFKDFDILFEGPGYYDLYFSPVSKRYIVAPIREILKRMFEMQLVYFHKLLNIHERFKEK</sequence>
<evidence type="ECO:0000313" key="1">
    <source>
        <dbReference type="EMBL" id="ABP65684.1"/>
    </source>
</evidence>
<dbReference type="OrthoDB" id="1715791at2"/>
<accession>A4XFJ9</accession>
<dbReference type="STRING" id="351627.Csac_0023"/>
<dbReference type="KEGG" id="csc:Csac_0023"/>
<reference evidence="1 2" key="1">
    <citation type="journal article" date="2008" name="Appl. Environ. Microbiol.">
        <title>Hydrogenomics of the extremely thermophilic bacterium Caldicellulosiruptor saccharolyticus.</title>
        <authorList>
            <person name="van de Werken H.J."/>
            <person name="Verhaart M.R."/>
            <person name="VanFossen A.L."/>
            <person name="Willquist K."/>
            <person name="Lewis D.L."/>
            <person name="Nichols J.D."/>
            <person name="Goorissen H.P."/>
            <person name="Mongodin E.F."/>
            <person name="Nelson K.E."/>
            <person name="van Niel E.W."/>
            <person name="Stams A.J."/>
            <person name="Ward D.E."/>
            <person name="de Vos W.M."/>
            <person name="van der Oost J."/>
            <person name="Kelly R.M."/>
            <person name="Kengen S.W."/>
        </authorList>
    </citation>
    <scope>NUCLEOTIDE SEQUENCE [LARGE SCALE GENOMIC DNA]</scope>
    <source>
        <strain evidence="2">ATCC 43494 / DSM 8903 / Tp8T 6331</strain>
    </source>
</reference>
<dbReference type="AlphaFoldDB" id="A4XFJ9"/>
<organism evidence="1 2">
    <name type="scientific">Caldicellulosiruptor saccharolyticus (strain ATCC 43494 / DSM 8903 / Tp8T 6331)</name>
    <dbReference type="NCBI Taxonomy" id="351627"/>
    <lineage>
        <taxon>Bacteria</taxon>
        <taxon>Bacillati</taxon>
        <taxon>Bacillota</taxon>
        <taxon>Bacillota incertae sedis</taxon>
        <taxon>Caldicellulosiruptorales</taxon>
        <taxon>Caldicellulosiruptoraceae</taxon>
        <taxon>Caldicellulosiruptor</taxon>
    </lineage>
</organism>
<gene>
    <name evidence="1" type="ordered locus">Csac_0023</name>
</gene>
<dbReference type="RefSeq" id="WP_011915651.1">
    <property type="nucleotide sequence ID" value="NC_009437.1"/>
</dbReference>
<dbReference type="Proteomes" id="UP000000256">
    <property type="component" value="Chromosome"/>
</dbReference>
<protein>
    <submittedName>
        <fullName evidence="1">Uncharacterized protein</fullName>
    </submittedName>
</protein>
<name>A4XFJ9_CALS8</name>
<dbReference type="HOGENOM" id="CLU_1394082_0_0_9"/>